<comment type="caution">
    <text evidence="3">The sequence shown here is derived from an EMBL/GenBank/DDBJ whole genome shotgun (WGS) entry which is preliminary data.</text>
</comment>
<keyword evidence="1" id="KW-1133">Transmembrane helix</keyword>
<evidence type="ECO:0000259" key="2">
    <source>
        <dbReference type="Pfam" id="PF00561"/>
    </source>
</evidence>
<dbReference type="EMBL" id="SPNW01000013">
    <property type="protein sequence ID" value="TIA91252.1"/>
    <property type="molecule type" value="Genomic_DNA"/>
</dbReference>
<gene>
    <name evidence="3" type="ORF">E3P99_01185</name>
</gene>
<dbReference type="Gene3D" id="3.40.50.1820">
    <property type="entry name" value="alpha/beta hydrolase"/>
    <property type="match status" value="1"/>
</dbReference>
<feature type="domain" description="AB hydrolase-1" evidence="2">
    <location>
        <begin position="102"/>
        <end position="194"/>
    </location>
</feature>
<dbReference type="GO" id="GO:0004622">
    <property type="term" value="F:phosphatidylcholine lysophospholipase activity"/>
    <property type="evidence" value="ECO:0007669"/>
    <property type="project" value="TreeGrafter"/>
</dbReference>
<keyword evidence="4" id="KW-1185">Reference proteome</keyword>
<feature type="transmembrane region" description="Helical" evidence="1">
    <location>
        <begin position="12"/>
        <end position="30"/>
    </location>
</feature>
<dbReference type="GO" id="GO:0005789">
    <property type="term" value="C:endoplasmic reticulum membrane"/>
    <property type="evidence" value="ECO:0007669"/>
    <property type="project" value="TreeGrafter"/>
</dbReference>
<dbReference type="Proteomes" id="UP000310189">
    <property type="component" value="Unassembled WGS sequence"/>
</dbReference>
<dbReference type="SUPFAM" id="SSF53474">
    <property type="entry name" value="alpha/beta-Hydrolases"/>
    <property type="match status" value="1"/>
</dbReference>
<dbReference type="GO" id="GO:0052651">
    <property type="term" value="P:monoacylglycerol catabolic process"/>
    <property type="evidence" value="ECO:0007669"/>
    <property type="project" value="TreeGrafter"/>
</dbReference>
<evidence type="ECO:0000256" key="1">
    <source>
        <dbReference type="SAM" id="Phobius"/>
    </source>
</evidence>
<keyword evidence="1" id="KW-0472">Membrane</keyword>
<dbReference type="PANTHER" id="PTHR12277:SF194">
    <property type="entry name" value="FI04476P"/>
    <property type="match status" value="1"/>
</dbReference>
<protein>
    <recommendedName>
        <fullName evidence="2">AB hydrolase-1 domain-containing protein</fullName>
    </recommendedName>
</protein>
<dbReference type="GO" id="GO:0047372">
    <property type="term" value="F:monoacylglycerol lipase activity"/>
    <property type="evidence" value="ECO:0007669"/>
    <property type="project" value="TreeGrafter"/>
</dbReference>
<proteinExistence type="predicted"/>
<keyword evidence="1" id="KW-0812">Transmembrane</keyword>
<organism evidence="3 4">
    <name type="scientific">Wallemia hederae</name>
    <dbReference type="NCBI Taxonomy" id="1540922"/>
    <lineage>
        <taxon>Eukaryota</taxon>
        <taxon>Fungi</taxon>
        <taxon>Dikarya</taxon>
        <taxon>Basidiomycota</taxon>
        <taxon>Wallemiomycotina</taxon>
        <taxon>Wallemiomycetes</taxon>
        <taxon>Wallemiales</taxon>
        <taxon>Wallemiaceae</taxon>
        <taxon>Wallemia</taxon>
    </lineage>
</organism>
<dbReference type="GO" id="GO:0006660">
    <property type="term" value="P:phosphatidylserine catabolic process"/>
    <property type="evidence" value="ECO:0007669"/>
    <property type="project" value="TreeGrafter"/>
</dbReference>
<dbReference type="PANTHER" id="PTHR12277">
    <property type="entry name" value="ALPHA/BETA HYDROLASE DOMAIN-CONTAINING PROTEIN"/>
    <property type="match status" value="1"/>
</dbReference>
<dbReference type="InterPro" id="IPR029058">
    <property type="entry name" value="AB_hydrolase_fold"/>
</dbReference>
<name>A0A4T0FRI2_9BASI</name>
<sequence>MGILAKGHKWLVIFGGIYAAIMVSLMHPYVQQEVLYLRRVRMADKETLSNPAAFGLSPFKTLNLQLNTSDGEQLGAWHVLPDSLSRADATESAITEAFHTHPTVLFAHGNAATRAMSGRVATAALMPHKLDANVISFDYRGFGDSTGLPSELGMTLDAQSAFDYAISRGATPEKIILMGQSLGTGIMSNFARDLAERGVSVPPFSSVAKLLETYKVAGLFPLFSPLRALPQLRDYLFTFLRHKYNTAENLHHIQSPVLIAHSLDDLEIPAEHSIGLFRSQTVNSTTESQQLTSLTGHEFGVFEHADKPAKRGLLLTHKGGHNNVVWSEGLADTLLMFLSDDEFTYDPHY</sequence>
<dbReference type="InterPro" id="IPR000073">
    <property type="entry name" value="AB_hydrolase_1"/>
</dbReference>
<dbReference type="OrthoDB" id="446723at2759"/>
<evidence type="ECO:0000313" key="4">
    <source>
        <dbReference type="Proteomes" id="UP000310189"/>
    </source>
</evidence>
<reference evidence="3 4" key="1">
    <citation type="submission" date="2019-03" db="EMBL/GenBank/DDBJ databases">
        <title>Sequencing 23 genomes of Wallemia ichthyophaga.</title>
        <authorList>
            <person name="Gostincar C."/>
        </authorList>
    </citation>
    <scope>NUCLEOTIDE SEQUENCE [LARGE SCALE GENOMIC DNA]</scope>
    <source>
        <strain evidence="3 4">EXF-5753</strain>
    </source>
</reference>
<dbReference type="AlphaFoldDB" id="A0A4T0FRI2"/>
<evidence type="ECO:0000313" key="3">
    <source>
        <dbReference type="EMBL" id="TIA91252.1"/>
    </source>
</evidence>
<dbReference type="Pfam" id="PF00561">
    <property type="entry name" value="Abhydrolase_1"/>
    <property type="match status" value="1"/>
</dbReference>
<accession>A0A4T0FRI2</accession>